<accession>A0AAD7EHC7</accession>
<feature type="compositionally biased region" description="Acidic residues" evidence="1">
    <location>
        <begin position="37"/>
        <end position="50"/>
    </location>
</feature>
<reference evidence="2" key="1">
    <citation type="submission" date="2023-03" db="EMBL/GenBank/DDBJ databases">
        <title>Massive genome expansion in bonnet fungi (Mycena s.s.) driven by repeated elements and novel gene families across ecological guilds.</title>
        <authorList>
            <consortium name="Lawrence Berkeley National Laboratory"/>
            <person name="Harder C.B."/>
            <person name="Miyauchi S."/>
            <person name="Viragh M."/>
            <person name="Kuo A."/>
            <person name="Thoen E."/>
            <person name="Andreopoulos B."/>
            <person name="Lu D."/>
            <person name="Skrede I."/>
            <person name="Drula E."/>
            <person name="Henrissat B."/>
            <person name="Morin E."/>
            <person name="Kohler A."/>
            <person name="Barry K."/>
            <person name="LaButti K."/>
            <person name="Morin E."/>
            <person name="Salamov A."/>
            <person name="Lipzen A."/>
            <person name="Mereny Z."/>
            <person name="Hegedus B."/>
            <person name="Baldrian P."/>
            <person name="Stursova M."/>
            <person name="Weitz H."/>
            <person name="Taylor A."/>
            <person name="Grigoriev I.V."/>
            <person name="Nagy L.G."/>
            <person name="Martin F."/>
            <person name="Kauserud H."/>
        </authorList>
    </citation>
    <scope>NUCLEOTIDE SEQUENCE</scope>
    <source>
        <strain evidence="2">CBHHK002</strain>
    </source>
</reference>
<feature type="compositionally biased region" description="Polar residues" evidence="1">
    <location>
        <begin position="74"/>
        <end position="85"/>
    </location>
</feature>
<evidence type="ECO:0000256" key="1">
    <source>
        <dbReference type="SAM" id="MobiDB-lite"/>
    </source>
</evidence>
<feature type="compositionally biased region" description="Basic residues" evidence="1">
    <location>
        <begin position="23"/>
        <end position="33"/>
    </location>
</feature>
<name>A0AAD7EHC7_9AGAR</name>
<feature type="region of interest" description="Disordered" evidence="1">
    <location>
        <begin position="1"/>
        <end position="90"/>
    </location>
</feature>
<feature type="region of interest" description="Disordered" evidence="1">
    <location>
        <begin position="129"/>
        <end position="159"/>
    </location>
</feature>
<proteinExistence type="predicted"/>
<dbReference type="Proteomes" id="UP001218218">
    <property type="component" value="Unassembled WGS sequence"/>
</dbReference>
<sequence length="219" mass="23952">MLALLPRSKLPPRLLPPLSPRSPKGRQKSKKSKAIVEDIDDDVSVFDDSEFPMTGSGEVDDPMQIDAERVEEGTPSTSHRTTQSLDAHASVSPPDYEGFFKKFAQLLNNGFDRSAPSYIKAMAILSRTDPESASGPVTADFPVPPPRKRNRTQSYAHEDSADQYAAAELATNGPAVQKTIAEVHQILSTDQSDTDSIGSLRLQESEIRSRIGFSNAQLR</sequence>
<evidence type="ECO:0000313" key="3">
    <source>
        <dbReference type="Proteomes" id="UP001218218"/>
    </source>
</evidence>
<comment type="caution">
    <text evidence="2">The sequence shown here is derived from an EMBL/GenBank/DDBJ whole genome shotgun (WGS) entry which is preliminary data.</text>
</comment>
<keyword evidence="3" id="KW-1185">Reference proteome</keyword>
<gene>
    <name evidence="2" type="ORF">DFH08DRAFT_817943</name>
</gene>
<feature type="compositionally biased region" description="Low complexity" evidence="1">
    <location>
        <begin position="1"/>
        <end position="12"/>
    </location>
</feature>
<evidence type="ECO:0000313" key="2">
    <source>
        <dbReference type="EMBL" id="KAJ7323372.1"/>
    </source>
</evidence>
<organism evidence="2 3">
    <name type="scientific">Mycena albidolilacea</name>
    <dbReference type="NCBI Taxonomy" id="1033008"/>
    <lineage>
        <taxon>Eukaryota</taxon>
        <taxon>Fungi</taxon>
        <taxon>Dikarya</taxon>
        <taxon>Basidiomycota</taxon>
        <taxon>Agaricomycotina</taxon>
        <taxon>Agaricomycetes</taxon>
        <taxon>Agaricomycetidae</taxon>
        <taxon>Agaricales</taxon>
        <taxon>Marasmiineae</taxon>
        <taxon>Mycenaceae</taxon>
        <taxon>Mycena</taxon>
    </lineage>
</organism>
<dbReference type="EMBL" id="JARIHO010000047">
    <property type="protein sequence ID" value="KAJ7323372.1"/>
    <property type="molecule type" value="Genomic_DNA"/>
</dbReference>
<feature type="non-terminal residue" evidence="2">
    <location>
        <position position="219"/>
    </location>
</feature>
<protein>
    <submittedName>
        <fullName evidence="2">Uncharacterized protein</fullName>
    </submittedName>
</protein>
<dbReference type="AlphaFoldDB" id="A0AAD7EHC7"/>